<name>A0A5D6VIT9_9BACT</name>
<evidence type="ECO:0000313" key="2">
    <source>
        <dbReference type="Proteomes" id="UP000322791"/>
    </source>
</evidence>
<organism evidence="1 2">
    <name type="scientific">Hymenobacter lutimineralis</name>
    <dbReference type="NCBI Taxonomy" id="2606448"/>
    <lineage>
        <taxon>Bacteria</taxon>
        <taxon>Pseudomonadati</taxon>
        <taxon>Bacteroidota</taxon>
        <taxon>Cytophagia</taxon>
        <taxon>Cytophagales</taxon>
        <taxon>Hymenobacteraceae</taxon>
        <taxon>Hymenobacter</taxon>
    </lineage>
</organism>
<reference evidence="1 2" key="1">
    <citation type="submission" date="2019-08" db="EMBL/GenBank/DDBJ databases">
        <authorList>
            <person name="Seo M.-J."/>
        </authorList>
    </citation>
    <scope>NUCLEOTIDE SEQUENCE [LARGE SCALE GENOMIC DNA]</scope>
    <source>
        <strain evidence="1 2">KIGAM108</strain>
    </source>
</reference>
<proteinExistence type="predicted"/>
<comment type="caution">
    <text evidence="1">The sequence shown here is derived from an EMBL/GenBank/DDBJ whole genome shotgun (WGS) entry which is preliminary data.</text>
</comment>
<evidence type="ECO:0008006" key="3">
    <source>
        <dbReference type="Google" id="ProtNLM"/>
    </source>
</evidence>
<sequence length="234" mass="26357">MSLPCTPLFAWPRSFKFQKSAAALSVAVALALSGCGWFGESEENLPHFKLTEFQKQWAAPYQKGAEWKFRSQQTGYVRTYVVEQYKHQEHKMGPGGWTLEKTHYREEIDALLVRKDSTFVLPGAFLYTFALTAQVDEGYSGYSHSAGYSNIGQCKVQGFGVSMSLPLRELETGQLALSPPYSLLPQLTLNGRTYQRVISRIPTTPMPDAGRQVLYTQAEGVLQFEELGQVWVRE</sequence>
<accession>A0A5D6VIT9</accession>
<dbReference type="RefSeq" id="WP_149069098.1">
    <property type="nucleotide sequence ID" value="NZ_VTHL01000001.1"/>
</dbReference>
<keyword evidence="2" id="KW-1185">Reference proteome</keyword>
<protein>
    <recommendedName>
        <fullName evidence="3">Lipoprotein</fullName>
    </recommendedName>
</protein>
<gene>
    <name evidence="1" type="ORF">FY528_00880</name>
</gene>
<dbReference type="AlphaFoldDB" id="A0A5D6VIT9"/>
<evidence type="ECO:0000313" key="1">
    <source>
        <dbReference type="EMBL" id="TYZ14314.1"/>
    </source>
</evidence>
<dbReference type="EMBL" id="VTHL01000001">
    <property type="protein sequence ID" value="TYZ14314.1"/>
    <property type="molecule type" value="Genomic_DNA"/>
</dbReference>
<dbReference type="Proteomes" id="UP000322791">
    <property type="component" value="Unassembled WGS sequence"/>
</dbReference>